<accession>A0A1S3IJV1</accession>
<evidence type="ECO:0000256" key="1">
    <source>
        <dbReference type="SAM" id="MobiDB-lite"/>
    </source>
</evidence>
<protein>
    <submittedName>
        <fullName evidence="4 5">Uncharacterized protein LOC106164892</fullName>
    </submittedName>
</protein>
<name>A0A1S3IJV1_LINAN</name>
<feature type="compositionally biased region" description="Basic and acidic residues" evidence="1">
    <location>
        <begin position="24"/>
        <end position="53"/>
    </location>
</feature>
<feature type="region of interest" description="Disordered" evidence="1">
    <location>
        <begin position="1"/>
        <end position="58"/>
    </location>
</feature>
<dbReference type="AlphaFoldDB" id="A0A1S3IJV1"/>
<organism evidence="3 6">
    <name type="scientific">Lingula anatina</name>
    <name type="common">Brachiopod</name>
    <name type="synonym">Lingula unguis</name>
    <dbReference type="NCBI Taxonomy" id="7574"/>
    <lineage>
        <taxon>Eukaryota</taxon>
        <taxon>Metazoa</taxon>
        <taxon>Spiralia</taxon>
        <taxon>Lophotrochozoa</taxon>
        <taxon>Brachiopoda</taxon>
        <taxon>Linguliformea</taxon>
        <taxon>Lingulata</taxon>
        <taxon>Lingulida</taxon>
        <taxon>Linguloidea</taxon>
        <taxon>Lingulidae</taxon>
        <taxon>Lingula</taxon>
    </lineage>
</organism>
<dbReference type="Proteomes" id="UP000085678">
    <property type="component" value="Unplaced"/>
</dbReference>
<feature type="compositionally biased region" description="Polar residues" evidence="1">
    <location>
        <begin position="13"/>
        <end position="23"/>
    </location>
</feature>
<dbReference type="RefSeq" id="XP_013398387.1">
    <property type="nucleotide sequence ID" value="XM_013542933.1"/>
</dbReference>
<sequence length="179" mass="19740">MSEVSTGKDDAVQNGNVKYSQVSGKDECIQMPENLEKNHAASDHEDHVDERTHLQVTSDSVEARKLEDVKISDIDEPYAPPYKQTTSAYEKPTHYPVKGGRLKRPKSYIVFAWISIILNPLFGIVAICLSWASHGMSDDHDEECNELARRLGLASRIVGAVGIAATIVTLIIVLPIVLT</sequence>
<evidence type="ECO:0000313" key="3">
    <source>
        <dbReference type="Proteomes" id="UP000085678"/>
    </source>
</evidence>
<feature type="compositionally biased region" description="Basic and acidic residues" evidence="1">
    <location>
        <begin position="1"/>
        <end position="11"/>
    </location>
</feature>
<evidence type="ECO:0000313" key="5">
    <source>
        <dbReference type="RefSeq" id="XP_013398387.1"/>
    </source>
</evidence>
<gene>
    <name evidence="4 5 6" type="primary">LOC106164892</name>
</gene>
<dbReference type="RefSeq" id="XP_013398386.1">
    <property type="nucleotide sequence ID" value="XM_013542932.1"/>
</dbReference>
<evidence type="ECO:0000313" key="6">
    <source>
        <dbReference type="RefSeq" id="XP_013398388.1"/>
    </source>
</evidence>
<feature type="transmembrane region" description="Helical" evidence="2">
    <location>
        <begin position="108"/>
        <end position="133"/>
    </location>
</feature>
<proteinExistence type="predicted"/>
<keyword evidence="2" id="KW-0472">Membrane</keyword>
<keyword evidence="3" id="KW-1185">Reference proteome</keyword>
<dbReference type="KEGG" id="lak:106164892"/>
<feature type="transmembrane region" description="Helical" evidence="2">
    <location>
        <begin position="153"/>
        <end position="178"/>
    </location>
</feature>
<keyword evidence="2" id="KW-0812">Transmembrane</keyword>
<dbReference type="GeneID" id="106164892"/>
<keyword evidence="2" id="KW-1133">Transmembrane helix</keyword>
<reference evidence="4 5" key="1">
    <citation type="submission" date="2025-04" db="UniProtKB">
        <authorList>
            <consortium name="RefSeq"/>
        </authorList>
    </citation>
    <scope>IDENTIFICATION</scope>
    <source>
        <tissue evidence="4 5">Gonads</tissue>
    </source>
</reference>
<dbReference type="RefSeq" id="XP_013398388.1">
    <property type="nucleotide sequence ID" value="XM_013542934.2"/>
</dbReference>
<evidence type="ECO:0000313" key="4">
    <source>
        <dbReference type="RefSeq" id="XP_013398386.1"/>
    </source>
</evidence>
<evidence type="ECO:0000256" key="2">
    <source>
        <dbReference type="SAM" id="Phobius"/>
    </source>
</evidence>